<organism evidence="4">
    <name type="scientific">Echinostoma caproni</name>
    <dbReference type="NCBI Taxonomy" id="27848"/>
    <lineage>
        <taxon>Eukaryota</taxon>
        <taxon>Metazoa</taxon>
        <taxon>Spiralia</taxon>
        <taxon>Lophotrochozoa</taxon>
        <taxon>Platyhelminthes</taxon>
        <taxon>Trematoda</taxon>
        <taxon>Digenea</taxon>
        <taxon>Plagiorchiida</taxon>
        <taxon>Echinostomata</taxon>
        <taxon>Echinostomatoidea</taxon>
        <taxon>Echinostomatidae</taxon>
        <taxon>Echinostoma</taxon>
    </lineage>
</organism>
<dbReference type="PROSITE" id="PS50878">
    <property type="entry name" value="RT_POL"/>
    <property type="match status" value="1"/>
</dbReference>
<sequence>MLNWLRDFLIDRKFCARVGKSLSAGYFAPSGVSQGSVLGPLLFVVYVNDLPDHLCSPTLMYADDIKIWRKIKNPNGRSSL</sequence>
<gene>
    <name evidence="2" type="ORF">ECPE_LOCUS1051</name>
</gene>
<evidence type="ECO:0000313" key="4">
    <source>
        <dbReference type="WBParaSite" id="ECPE_0000105101-mRNA-1"/>
    </source>
</evidence>
<evidence type="ECO:0000259" key="1">
    <source>
        <dbReference type="PROSITE" id="PS50878"/>
    </source>
</evidence>
<keyword evidence="3" id="KW-1185">Reference proteome</keyword>
<name>A0A183A266_9TREM</name>
<dbReference type="AlphaFoldDB" id="A0A183A266"/>
<reference evidence="4" key="1">
    <citation type="submission" date="2016-06" db="UniProtKB">
        <authorList>
            <consortium name="WormBaseParasite"/>
        </authorList>
    </citation>
    <scope>IDENTIFICATION</scope>
</reference>
<protein>
    <submittedName>
        <fullName evidence="4">Reverse transcriptase domain-containing protein</fullName>
    </submittedName>
</protein>
<dbReference type="OrthoDB" id="10062389at2759"/>
<evidence type="ECO:0000313" key="2">
    <source>
        <dbReference type="EMBL" id="VDP32481.1"/>
    </source>
</evidence>
<dbReference type="Proteomes" id="UP000272942">
    <property type="component" value="Unassembled WGS sequence"/>
</dbReference>
<evidence type="ECO:0000313" key="3">
    <source>
        <dbReference type="Proteomes" id="UP000272942"/>
    </source>
</evidence>
<proteinExistence type="predicted"/>
<dbReference type="WBParaSite" id="ECPE_0000105101-mRNA-1">
    <property type="protein sequence ID" value="ECPE_0000105101-mRNA-1"/>
    <property type="gene ID" value="ECPE_0000105101"/>
</dbReference>
<accession>A0A183A266</accession>
<dbReference type="InterPro" id="IPR000477">
    <property type="entry name" value="RT_dom"/>
</dbReference>
<feature type="domain" description="Reverse transcriptase" evidence="1">
    <location>
        <begin position="1"/>
        <end position="80"/>
    </location>
</feature>
<dbReference type="EMBL" id="UZAN01004934">
    <property type="protein sequence ID" value="VDP32481.1"/>
    <property type="molecule type" value="Genomic_DNA"/>
</dbReference>
<dbReference type="Pfam" id="PF00078">
    <property type="entry name" value="RVT_1"/>
    <property type="match status" value="1"/>
</dbReference>
<reference evidence="2 3" key="2">
    <citation type="submission" date="2018-11" db="EMBL/GenBank/DDBJ databases">
        <authorList>
            <consortium name="Pathogen Informatics"/>
        </authorList>
    </citation>
    <scope>NUCLEOTIDE SEQUENCE [LARGE SCALE GENOMIC DNA]</scope>
    <source>
        <strain evidence="2 3">Egypt</strain>
    </source>
</reference>
<dbReference type="PANTHER" id="PTHR33332">
    <property type="entry name" value="REVERSE TRANSCRIPTASE DOMAIN-CONTAINING PROTEIN"/>
    <property type="match status" value="1"/>
</dbReference>